<dbReference type="GO" id="GO:0043531">
    <property type="term" value="F:ADP binding"/>
    <property type="evidence" value="ECO:0007669"/>
    <property type="project" value="InterPro"/>
</dbReference>
<dbReference type="AlphaFoldDB" id="A0A059AYU5"/>
<evidence type="ECO:0000256" key="3">
    <source>
        <dbReference type="ARBA" id="ARBA00022821"/>
    </source>
</evidence>
<reference evidence="6" key="1">
    <citation type="submission" date="2013-07" db="EMBL/GenBank/DDBJ databases">
        <title>The genome of Eucalyptus grandis.</title>
        <authorList>
            <person name="Schmutz J."/>
            <person name="Hayes R."/>
            <person name="Myburg A."/>
            <person name="Tuskan G."/>
            <person name="Grattapaglia D."/>
            <person name="Rokhsar D.S."/>
        </authorList>
    </citation>
    <scope>NUCLEOTIDE SEQUENCE</scope>
    <source>
        <tissue evidence="6">Leaf extractions</tissue>
    </source>
</reference>
<protein>
    <recommendedName>
        <fullName evidence="5">TIR domain-containing protein</fullName>
    </recommendedName>
</protein>
<proteinExistence type="predicted"/>
<dbReference type="Gene3D" id="3.40.50.10140">
    <property type="entry name" value="Toll/interleukin-1 receptor homology (TIR) domain"/>
    <property type="match status" value="1"/>
</dbReference>
<dbReference type="Gene3D" id="3.40.50.300">
    <property type="entry name" value="P-loop containing nucleotide triphosphate hydrolases"/>
    <property type="match status" value="1"/>
</dbReference>
<dbReference type="Gramene" id="KCW59152">
    <property type="protein sequence ID" value="KCW59152"/>
    <property type="gene ID" value="EUGRSUZ_H01781"/>
</dbReference>
<sequence length="948" mass="108229">MASSSSPKCKKNYDIFLSFRGTDVRNKFLSHLYAALKQHGLFTYIDSEELRKGEKISPALMKAIEESRVAIIVFSKDYASSPWCLEEVVKIMECRVQKDLIVLPVFYEVEPREVKEGRQSYGRAIAKHESKFGKNSDEVKRWKKALFDAGSLSGWHLNDGVEAKLIKKIAKEISRQLDRRSLHVAKHPVGIHPRVVELESMLNLESDDDVLMIGLWGQGGIGKTTLGKALYNAIFRQFEGSCFLENVREAVYPKDLVHLQEKLLSEILPGRRLAVSSVSRGIDLIRYKLCHKKIFLVLDDVNNLKQLDALAEKCEWFGEGSRIIITTRDKHLLTYSGIDEGHIYQVKPLDYCEARELLNGHALLRNNKIIRSDLVDRALHYANGLPLALKVLGFLLCGRRECEQESALDKCVESPDKDINDVLKLSYDELEDYVKEIFLDIACFFKGKSRERIMQVLDTCNFRTTIGVQVLVEKSMIIEEKETLQMHNLFQLMAMDIVKQQCPYDPRRRSRLWLLDDVLNVLSQKMVPIAVEAIALDLPKPEEIYIGVNGFKDMRRLRVLIMINVRNSFPVGGFMSDLASFPNLEELYLSSCTNLERVDESIAYHDKLQSLQLSRSPELQMFPDIPNKIKSLQKTRNLVSLKHLDLSMCAELKILPSSIYRLRNLKILNLSGCSKLIKFPKMEKDSSDPHSEMGFPELECLFLGGCNLLEAEFLNDHSCFPSLFTLDLSRCAKLEILPSSIYRLRNLKTLNLSGCSKLIKFPKMEKDSSDPHSEMGFPELEGHYLGGCNLLEAEFLHDHSCFPSLIILDLSRNNFTVLPTCKHLYNLGILRLSCCTQLQEILQIPRELLCLWADGCISLRKLPSDTCHVDYINLSSCPELVGNGFSLNDWLKTKKFRCETNCRIILPGGKMPNWLLPNKEEDDFGPNDSRHFHVRIGVDTRTNDQNGK</sequence>
<dbReference type="InterPro" id="IPR002182">
    <property type="entry name" value="NB-ARC"/>
</dbReference>
<dbReference type="InterPro" id="IPR058192">
    <property type="entry name" value="WHD_ROQ1-like"/>
</dbReference>
<gene>
    <name evidence="6" type="ORF">EUGRSUZ_H01781</name>
</gene>
<dbReference type="SUPFAM" id="SSF52540">
    <property type="entry name" value="P-loop containing nucleoside triphosphate hydrolases"/>
    <property type="match status" value="1"/>
</dbReference>
<evidence type="ECO:0000256" key="4">
    <source>
        <dbReference type="ARBA" id="ARBA00023027"/>
    </source>
</evidence>
<dbReference type="PANTHER" id="PTHR11017">
    <property type="entry name" value="LEUCINE-RICH REPEAT-CONTAINING PROTEIN"/>
    <property type="match status" value="1"/>
</dbReference>
<dbReference type="InterPro" id="IPR032675">
    <property type="entry name" value="LRR_dom_sf"/>
</dbReference>
<evidence type="ECO:0000256" key="1">
    <source>
        <dbReference type="ARBA" id="ARBA00022614"/>
    </source>
</evidence>
<dbReference type="InterPro" id="IPR000157">
    <property type="entry name" value="TIR_dom"/>
</dbReference>
<keyword evidence="1" id="KW-0433">Leucine-rich repeat</keyword>
<evidence type="ECO:0000313" key="6">
    <source>
        <dbReference type="EMBL" id="KCW59152.1"/>
    </source>
</evidence>
<dbReference type="SUPFAM" id="SSF52058">
    <property type="entry name" value="L domain-like"/>
    <property type="match status" value="1"/>
</dbReference>
<dbReference type="SUPFAM" id="SSF52200">
    <property type="entry name" value="Toll/Interleukin receptor TIR domain"/>
    <property type="match status" value="1"/>
</dbReference>
<keyword evidence="3" id="KW-0611">Plant defense</keyword>
<dbReference type="PROSITE" id="PS50104">
    <property type="entry name" value="TIR"/>
    <property type="match status" value="1"/>
</dbReference>
<dbReference type="FunFam" id="3.40.50.10140:FF:000007">
    <property type="entry name" value="Disease resistance protein (TIR-NBS-LRR class)"/>
    <property type="match status" value="1"/>
</dbReference>
<dbReference type="FunCoup" id="A0A059AYU5">
    <property type="interactions" value="178"/>
</dbReference>
<dbReference type="Pfam" id="PF23282">
    <property type="entry name" value="WHD_ROQ1"/>
    <property type="match status" value="1"/>
</dbReference>
<dbReference type="GO" id="GO:0007165">
    <property type="term" value="P:signal transduction"/>
    <property type="evidence" value="ECO:0007669"/>
    <property type="project" value="InterPro"/>
</dbReference>
<dbReference type="InterPro" id="IPR042197">
    <property type="entry name" value="Apaf_helical"/>
</dbReference>
<dbReference type="SMART" id="SM00255">
    <property type="entry name" value="TIR"/>
    <property type="match status" value="1"/>
</dbReference>
<dbReference type="InterPro" id="IPR058546">
    <property type="entry name" value="RPS4B/Roq1-like_LRR"/>
</dbReference>
<dbReference type="GO" id="GO:0006952">
    <property type="term" value="P:defense response"/>
    <property type="evidence" value="ECO:0007669"/>
    <property type="project" value="InterPro"/>
</dbReference>
<keyword evidence="4" id="KW-0520">NAD</keyword>
<dbReference type="InterPro" id="IPR035897">
    <property type="entry name" value="Toll_tir_struct_dom_sf"/>
</dbReference>
<dbReference type="EMBL" id="KK198760">
    <property type="protein sequence ID" value="KCW59152.1"/>
    <property type="molecule type" value="Genomic_DNA"/>
</dbReference>
<accession>A0A059AYU5</accession>
<dbReference type="Gene3D" id="3.80.10.10">
    <property type="entry name" value="Ribonuclease Inhibitor"/>
    <property type="match status" value="3"/>
</dbReference>
<feature type="domain" description="TIR" evidence="5">
    <location>
        <begin position="11"/>
        <end position="177"/>
    </location>
</feature>
<keyword evidence="2" id="KW-0677">Repeat</keyword>
<dbReference type="InterPro" id="IPR027417">
    <property type="entry name" value="P-loop_NTPase"/>
</dbReference>
<dbReference type="PRINTS" id="PR00364">
    <property type="entry name" value="DISEASERSIST"/>
</dbReference>
<dbReference type="InterPro" id="IPR044974">
    <property type="entry name" value="Disease_R_plants"/>
</dbReference>
<evidence type="ECO:0000256" key="2">
    <source>
        <dbReference type="ARBA" id="ARBA00022737"/>
    </source>
</evidence>
<dbReference type="PANTHER" id="PTHR11017:SF292">
    <property type="entry name" value="AAA+ ATPASE DOMAIN-CONTAINING PROTEIN"/>
    <property type="match status" value="1"/>
</dbReference>
<dbReference type="eggNOG" id="ENOG502R4BG">
    <property type="taxonomic scope" value="Eukaryota"/>
</dbReference>
<organism evidence="6">
    <name type="scientific">Eucalyptus grandis</name>
    <name type="common">Flooded gum</name>
    <dbReference type="NCBI Taxonomy" id="71139"/>
    <lineage>
        <taxon>Eukaryota</taxon>
        <taxon>Viridiplantae</taxon>
        <taxon>Streptophyta</taxon>
        <taxon>Embryophyta</taxon>
        <taxon>Tracheophyta</taxon>
        <taxon>Spermatophyta</taxon>
        <taxon>Magnoliopsida</taxon>
        <taxon>eudicotyledons</taxon>
        <taxon>Gunneridae</taxon>
        <taxon>Pentapetalae</taxon>
        <taxon>rosids</taxon>
        <taxon>malvids</taxon>
        <taxon>Myrtales</taxon>
        <taxon>Myrtaceae</taxon>
        <taxon>Myrtoideae</taxon>
        <taxon>Eucalypteae</taxon>
        <taxon>Eucalyptus</taxon>
    </lineage>
</organism>
<evidence type="ECO:0000259" key="5">
    <source>
        <dbReference type="PROSITE" id="PS50104"/>
    </source>
</evidence>
<name>A0A059AYU5_EUCGR</name>
<dbReference type="Pfam" id="PF23286">
    <property type="entry name" value="LRR_13"/>
    <property type="match status" value="1"/>
</dbReference>
<dbReference type="Pfam" id="PF01582">
    <property type="entry name" value="TIR"/>
    <property type="match status" value="1"/>
</dbReference>
<dbReference type="Gene3D" id="1.10.8.430">
    <property type="entry name" value="Helical domain of apoptotic protease-activating factors"/>
    <property type="match status" value="1"/>
</dbReference>
<feature type="non-terminal residue" evidence="6">
    <location>
        <position position="948"/>
    </location>
</feature>
<dbReference type="InParanoid" id="A0A059AYU5"/>
<dbReference type="Pfam" id="PF00931">
    <property type="entry name" value="NB-ARC"/>
    <property type="match status" value="1"/>
</dbReference>